<accession>A0A6P4XN39</accession>
<dbReference type="InterPro" id="IPR001932">
    <property type="entry name" value="PPM-type_phosphatase-like_dom"/>
</dbReference>
<feature type="compositionally biased region" description="Polar residues" evidence="5">
    <location>
        <begin position="437"/>
        <end position="447"/>
    </location>
</feature>
<evidence type="ECO:0000256" key="4">
    <source>
        <dbReference type="RuleBase" id="RU003465"/>
    </source>
</evidence>
<dbReference type="InterPro" id="IPR036457">
    <property type="entry name" value="PPM-type-like_dom_sf"/>
</dbReference>
<dbReference type="InterPro" id="IPR015655">
    <property type="entry name" value="PP2C"/>
</dbReference>
<dbReference type="Proteomes" id="UP000515135">
    <property type="component" value="Unplaced"/>
</dbReference>
<dbReference type="FunFam" id="3.60.40.10:FF:000060">
    <property type="entry name" value="Protein phosphatase 2c"/>
    <property type="match status" value="1"/>
</dbReference>
<evidence type="ECO:0000313" key="7">
    <source>
        <dbReference type="Proteomes" id="UP000515135"/>
    </source>
</evidence>
<feature type="compositionally biased region" description="Basic and acidic residues" evidence="5">
    <location>
        <begin position="417"/>
        <end position="427"/>
    </location>
</feature>
<evidence type="ECO:0000256" key="1">
    <source>
        <dbReference type="ARBA" id="ARBA00022723"/>
    </source>
</evidence>
<dbReference type="Gene3D" id="3.60.40.10">
    <property type="entry name" value="PPM-type phosphatase domain"/>
    <property type="match status" value="1"/>
</dbReference>
<dbReference type="OrthoDB" id="10025511at2759"/>
<evidence type="ECO:0000256" key="5">
    <source>
        <dbReference type="SAM" id="MobiDB-lite"/>
    </source>
</evidence>
<protein>
    <submittedName>
        <fullName evidence="8">Probable protein phosphatase 2C 71</fullName>
    </submittedName>
</protein>
<gene>
    <name evidence="8" type="primary">LOC109465306</name>
</gene>
<sequence length="576" mass="64646">MAPSSAGKGVLSLRVTAEANQGGRKYMEDLICINFEREQGYEMAFFAVFDGHGGKDAAQFARENLYANIKKQNGFFSRDNDKVCKAIRQGFLETHKAMWKKIASWPKTVTGLPSTAGTTAAMVLIRGCTMYVAHVGDSAIMMGRYDLYSNRVKAIPLTHDHKPELPSERERIESLGGKVMNKSGVNRVVWHRPKLSHTGPIRRSTQIDCIPFLAVARSLGDLWSYDYGSGDYLVSPEPDISVHTVDPRSDKFIVLASDGLWNMMSMQDACNYVVECEQRKHEEIGGHVSHKLVNKALMRWRSRMLRADNTTAITIFIDPIRAEKEECKVIYPSKTPWKCLAEHPEPTKSTPPTVSRPPEESKKHEHKRHHSHEHKRHEHQKHRHSHSKKDRPRSLTPTLFRQNAVLVHPEVKKELKANSDLPPHDDTTANQQQQQQGSDTSANSNHIPDNKPSSEVRTNQDSEKESDPTAKEDSPSKDNVENDITKAACSRPGVSHNRKRAHPEDGLATGETGSPAKKSRAGMGGAEIKKGRSLRSRVFSFHGRPVKCSPMKDSPQKPTKKTPLKSSQRKLTPRKT</sequence>
<dbReference type="SUPFAM" id="SSF81606">
    <property type="entry name" value="PP2C-like"/>
    <property type="match status" value="1"/>
</dbReference>
<evidence type="ECO:0000313" key="8">
    <source>
        <dbReference type="RefSeq" id="XP_019618065.1"/>
    </source>
</evidence>
<dbReference type="PANTHER" id="PTHR47992">
    <property type="entry name" value="PROTEIN PHOSPHATASE"/>
    <property type="match status" value="1"/>
</dbReference>
<dbReference type="KEGG" id="bbel:109465306"/>
<feature type="domain" description="PPM-type phosphatase" evidence="6">
    <location>
        <begin position="14"/>
        <end position="317"/>
    </location>
</feature>
<dbReference type="SMART" id="SM00332">
    <property type="entry name" value="PP2Cc"/>
    <property type="match status" value="1"/>
</dbReference>
<dbReference type="GeneID" id="109465306"/>
<dbReference type="InterPro" id="IPR000222">
    <property type="entry name" value="PP2C_BS"/>
</dbReference>
<dbReference type="RefSeq" id="XP_019618065.1">
    <property type="nucleotide sequence ID" value="XM_019762506.1"/>
</dbReference>
<proteinExistence type="inferred from homology"/>
<feature type="region of interest" description="Disordered" evidence="5">
    <location>
        <begin position="417"/>
        <end position="576"/>
    </location>
</feature>
<keyword evidence="2 4" id="KW-0378">Hydrolase</keyword>
<dbReference type="Pfam" id="PF00481">
    <property type="entry name" value="PP2C"/>
    <property type="match status" value="1"/>
</dbReference>
<evidence type="ECO:0000259" key="6">
    <source>
        <dbReference type="PROSITE" id="PS51746"/>
    </source>
</evidence>
<name>A0A6P4XN39_BRABE</name>
<organism evidence="7 8">
    <name type="scientific">Branchiostoma belcheri</name>
    <name type="common">Amphioxus</name>
    <dbReference type="NCBI Taxonomy" id="7741"/>
    <lineage>
        <taxon>Eukaryota</taxon>
        <taxon>Metazoa</taxon>
        <taxon>Chordata</taxon>
        <taxon>Cephalochordata</taxon>
        <taxon>Leptocardii</taxon>
        <taxon>Amphioxiformes</taxon>
        <taxon>Branchiostomatidae</taxon>
        <taxon>Branchiostoma</taxon>
    </lineage>
</organism>
<dbReference type="PROSITE" id="PS01032">
    <property type="entry name" value="PPM_1"/>
    <property type="match status" value="1"/>
</dbReference>
<dbReference type="GO" id="GO:0046872">
    <property type="term" value="F:metal ion binding"/>
    <property type="evidence" value="ECO:0007669"/>
    <property type="project" value="UniProtKB-KW"/>
</dbReference>
<feature type="compositionally biased region" description="Basic residues" evidence="5">
    <location>
        <begin position="558"/>
        <end position="576"/>
    </location>
</feature>
<feature type="compositionally biased region" description="Basic and acidic residues" evidence="5">
    <location>
        <begin position="448"/>
        <end position="484"/>
    </location>
</feature>
<keyword evidence="1" id="KW-0479">Metal-binding</keyword>
<dbReference type="CDD" id="cd00143">
    <property type="entry name" value="PP2Cc"/>
    <property type="match status" value="1"/>
</dbReference>
<feature type="region of interest" description="Disordered" evidence="5">
    <location>
        <begin position="339"/>
        <end position="404"/>
    </location>
</feature>
<reference evidence="8" key="1">
    <citation type="submission" date="2025-08" db="UniProtKB">
        <authorList>
            <consortium name="RefSeq"/>
        </authorList>
    </citation>
    <scope>IDENTIFICATION</scope>
    <source>
        <tissue evidence="8">Gonad</tissue>
    </source>
</reference>
<feature type="compositionally biased region" description="Basic residues" evidence="5">
    <location>
        <begin position="364"/>
        <end position="391"/>
    </location>
</feature>
<keyword evidence="7" id="KW-1185">Reference proteome</keyword>
<comment type="similarity">
    <text evidence="4">Belongs to the PP2C family.</text>
</comment>
<dbReference type="PROSITE" id="PS51746">
    <property type="entry name" value="PPM_2"/>
    <property type="match status" value="1"/>
</dbReference>
<evidence type="ECO:0000256" key="3">
    <source>
        <dbReference type="ARBA" id="ARBA00022912"/>
    </source>
</evidence>
<dbReference type="AlphaFoldDB" id="A0A6P4XN39"/>
<evidence type="ECO:0000256" key="2">
    <source>
        <dbReference type="ARBA" id="ARBA00022801"/>
    </source>
</evidence>
<keyword evidence="3 4" id="KW-0904">Protein phosphatase</keyword>
<dbReference type="GO" id="GO:0004722">
    <property type="term" value="F:protein serine/threonine phosphatase activity"/>
    <property type="evidence" value="ECO:0007669"/>
    <property type="project" value="InterPro"/>
</dbReference>